<dbReference type="InterPro" id="IPR008266">
    <property type="entry name" value="Tyr_kinase_AS"/>
</dbReference>
<protein>
    <recommendedName>
        <fullName evidence="1">non-specific serine/threonine protein kinase</fullName>
        <ecNumber evidence="1">2.7.11.1</ecNumber>
    </recommendedName>
</protein>
<feature type="transmembrane region" description="Helical" evidence="10">
    <location>
        <begin position="520"/>
        <end position="544"/>
    </location>
</feature>
<gene>
    <name evidence="12" type="ORF">SAMN04489717_2268</name>
</gene>
<evidence type="ECO:0000256" key="5">
    <source>
        <dbReference type="ARBA" id="ARBA00022777"/>
    </source>
</evidence>
<dbReference type="Pfam" id="PF00069">
    <property type="entry name" value="Pkinase"/>
    <property type="match status" value="1"/>
</dbReference>
<evidence type="ECO:0000313" key="13">
    <source>
        <dbReference type="Proteomes" id="UP000198983"/>
    </source>
</evidence>
<evidence type="ECO:0000256" key="8">
    <source>
        <dbReference type="ARBA" id="ARBA00048679"/>
    </source>
</evidence>
<accession>A0A1H1R489</accession>
<dbReference type="SUPFAM" id="SSF56112">
    <property type="entry name" value="Protein kinase-like (PK-like)"/>
    <property type="match status" value="1"/>
</dbReference>
<proteinExistence type="predicted"/>
<evidence type="ECO:0000256" key="1">
    <source>
        <dbReference type="ARBA" id="ARBA00012513"/>
    </source>
</evidence>
<evidence type="ECO:0000256" key="4">
    <source>
        <dbReference type="ARBA" id="ARBA00022741"/>
    </source>
</evidence>
<dbReference type="GO" id="GO:0005524">
    <property type="term" value="F:ATP binding"/>
    <property type="evidence" value="ECO:0007669"/>
    <property type="project" value="UniProtKB-KW"/>
</dbReference>
<dbReference type="PROSITE" id="PS00109">
    <property type="entry name" value="PROTEIN_KINASE_TYR"/>
    <property type="match status" value="1"/>
</dbReference>
<keyword evidence="6" id="KW-0067">ATP-binding</keyword>
<feature type="compositionally biased region" description="Basic and acidic residues" evidence="9">
    <location>
        <begin position="795"/>
        <end position="806"/>
    </location>
</feature>
<keyword evidence="4" id="KW-0547">Nucleotide-binding</keyword>
<dbReference type="PANTHER" id="PTHR24363:SF0">
    <property type="entry name" value="SERINE_THREONINE KINASE LIKE DOMAIN CONTAINING 1"/>
    <property type="match status" value="1"/>
</dbReference>
<keyword evidence="10" id="KW-1133">Transmembrane helix</keyword>
<feature type="domain" description="Protein kinase" evidence="11">
    <location>
        <begin position="179"/>
        <end position="451"/>
    </location>
</feature>
<dbReference type="OrthoDB" id="5166861at2"/>
<keyword evidence="10" id="KW-0472">Membrane</keyword>
<dbReference type="STRING" id="117157.SAMN04489717_2268"/>
<dbReference type="SMART" id="SM00220">
    <property type="entry name" value="S_TKc"/>
    <property type="match status" value="1"/>
</dbReference>
<comment type="catalytic activity">
    <reaction evidence="8">
        <text>L-seryl-[protein] + ATP = O-phospho-L-seryl-[protein] + ADP + H(+)</text>
        <dbReference type="Rhea" id="RHEA:17989"/>
        <dbReference type="Rhea" id="RHEA-COMP:9863"/>
        <dbReference type="Rhea" id="RHEA-COMP:11604"/>
        <dbReference type="ChEBI" id="CHEBI:15378"/>
        <dbReference type="ChEBI" id="CHEBI:29999"/>
        <dbReference type="ChEBI" id="CHEBI:30616"/>
        <dbReference type="ChEBI" id="CHEBI:83421"/>
        <dbReference type="ChEBI" id="CHEBI:456216"/>
        <dbReference type="EC" id="2.7.11.1"/>
    </reaction>
</comment>
<dbReference type="RefSeq" id="WP_092653022.1">
    <property type="nucleotide sequence ID" value="NZ_LT629732.1"/>
</dbReference>
<dbReference type="Proteomes" id="UP000198983">
    <property type="component" value="Chromosome I"/>
</dbReference>
<dbReference type="AlphaFoldDB" id="A0A1H1R489"/>
<comment type="catalytic activity">
    <reaction evidence="7">
        <text>L-threonyl-[protein] + ATP = O-phospho-L-threonyl-[protein] + ADP + H(+)</text>
        <dbReference type="Rhea" id="RHEA:46608"/>
        <dbReference type="Rhea" id="RHEA-COMP:11060"/>
        <dbReference type="Rhea" id="RHEA-COMP:11605"/>
        <dbReference type="ChEBI" id="CHEBI:15378"/>
        <dbReference type="ChEBI" id="CHEBI:30013"/>
        <dbReference type="ChEBI" id="CHEBI:30616"/>
        <dbReference type="ChEBI" id="CHEBI:61977"/>
        <dbReference type="ChEBI" id="CHEBI:456216"/>
        <dbReference type="EC" id="2.7.11.1"/>
    </reaction>
</comment>
<feature type="region of interest" description="Disordered" evidence="9">
    <location>
        <begin position="786"/>
        <end position="806"/>
    </location>
</feature>
<dbReference type="PROSITE" id="PS50011">
    <property type="entry name" value="PROTEIN_KINASE_DOM"/>
    <property type="match status" value="1"/>
</dbReference>
<organism evidence="12 13">
    <name type="scientific">Actinopolymorpha singaporensis</name>
    <dbReference type="NCBI Taxonomy" id="117157"/>
    <lineage>
        <taxon>Bacteria</taxon>
        <taxon>Bacillati</taxon>
        <taxon>Actinomycetota</taxon>
        <taxon>Actinomycetes</taxon>
        <taxon>Propionibacteriales</taxon>
        <taxon>Actinopolymorphaceae</taxon>
        <taxon>Actinopolymorpha</taxon>
    </lineage>
</organism>
<dbReference type="EMBL" id="LT629732">
    <property type="protein sequence ID" value="SDS30533.1"/>
    <property type="molecule type" value="Genomic_DNA"/>
</dbReference>
<dbReference type="GO" id="GO:0004674">
    <property type="term" value="F:protein serine/threonine kinase activity"/>
    <property type="evidence" value="ECO:0007669"/>
    <property type="project" value="UniProtKB-KW"/>
</dbReference>
<evidence type="ECO:0000259" key="11">
    <source>
        <dbReference type="PROSITE" id="PS50011"/>
    </source>
</evidence>
<name>A0A1H1R489_9ACTN</name>
<dbReference type="InterPro" id="IPR011009">
    <property type="entry name" value="Kinase-like_dom_sf"/>
</dbReference>
<evidence type="ECO:0000256" key="2">
    <source>
        <dbReference type="ARBA" id="ARBA00022527"/>
    </source>
</evidence>
<evidence type="ECO:0000256" key="7">
    <source>
        <dbReference type="ARBA" id="ARBA00047899"/>
    </source>
</evidence>
<keyword evidence="5 12" id="KW-0418">Kinase</keyword>
<keyword evidence="2" id="KW-0723">Serine/threonine-protein kinase</keyword>
<dbReference type="PANTHER" id="PTHR24363">
    <property type="entry name" value="SERINE/THREONINE PROTEIN KINASE"/>
    <property type="match status" value="1"/>
</dbReference>
<evidence type="ECO:0000256" key="10">
    <source>
        <dbReference type="SAM" id="Phobius"/>
    </source>
</evidence>
<evidence type="ECO:0000256" key="6">
    <source>
        <dbReference type="ARBA" id="ARBA00022840"/>
    </source>
</evidence>
<keyword evidence="13" id="KW-1185">Reference proteome</keyword>
<evidence type="ECO:0000256" key="9">
    <source>
        <dbReference type="SAM" id="MobiDB-lite"/>
    </source>
</evidence>
<dbReference type="EC" id="2.7.11.1" evidence="1"/>
<keyword evidence="3" id="KW-0808">Transferase</keyword>
<evidence type="ECO:0000313" key="12">
    <source>
        <dbReference type="EMBL" id="SDS30533.1"/>
    </source>
</evidence>
<keyword evidence="10" id="KW-0812">Transmembrane</keyword>
<dbReference type="InterPro" id="IPR000719">
    <property type="entry name" value="Prot_kinase_dom"/>
</dbReference>
<sequence length="806" mass="89039">MTPGTATEERFCTVLRLIFADQRDRRAAESELGSWGDQEWKQLLMDLPTDASSFLVRFERPWADVIDALHQWWTAARERTTPDELGTDLVLGFAGFTLLTLVSLRHSDEVRHARGTVGAASGASTHDCDGICKPLVAEPVVRAAIRTLYGPQAWLAGPSVSQETTNARPTGQEWEKARFDELSFHRHGTTSFILAGTAEEVHGRASRFALKCLLCPFLRAASVVRSTYDYMAEYGLPTKKLRHVVRVWASSPNWILMDFVEGETLAEYLARRGAEAPARSGLLRLAPRRCRDLALERRRAAEERAVRVDLLENVGRELLAALADLERVGLRHCDLSPSNIIVNQDSGQFVLIDLGVNYLYVHAVAGQGGPDAGYVAPEVRRSGTGAYTSDLYSLGQLLITAAAPKRHHDGFVPDSLYAETPILARFIEDLVDGDPARRLSLFKPDPAEPLYPQLRILLDEELAGVQAARSDRSAAPGLLADLIGLFRPLSGAPGRQWRLWKVRRRQGLYRDTSRGMHVRWLLFWAWLSGAAWYVGATIVLWWWARDLGWDWGNQVVTALHRLTGASPDSFPYLDDLRQPDYRVPDLVTNLAARMVCLSFLLVCARYYQNLFAGLTPLTAGLGQGRLGKLALLAEVHMRLASVVGFVLVLPTTLIQQAWWPVCTTIGMIVTSLCNWTCRKFAQTAVAEARTSGLSTVPAGRIAALEEFCRWAPSSTFYTFTVAVILVCMQVGVATDLPVYAAGVTLTNLVLFYGVKCSGNSAADVRAALGRGCLAAERLRYTRHLPNPADVDAAQDPEHLAAVDRPE</sequence>
<dbReference type="Gene3D" id="1.10.510.10">
    <property type="entry name" value="Transferase(Phosphotransferase) domain 1"/>
    <property type="match status" value="1"/>
</dbReference>
<reference evidence="12 13" key="1">
    <citation type="submission" date="2016-10" db="EMBL/GenBank/DDBJ databases">
        <authorList>
            <person name="de Groot N.N."/>
        </authorList>
    </citation>
    <scope>NUCLEOTIDE SEQUENCE [LARGE SCALE GENOMIC DNA]</scope>
    <source>
        <strain evidence="12 13">DSM 22024</strain>
    </source>
</reference>
<evidence type="ECO:0000256" key="3">
    <source>
        <dbReference type="ARBA" id="ARBA00022679"/>
    </source>
</evidence>